<dbReference type="InterPro" id="IPR020271">
    <property type="entry name" value="Uncharacterised_MJ1172"/>
</dbReference>
<accession>A0ABV6HLW6</accession>
<gene>
    <name evidence="1" type="ORF">ACFFI0_16095</name>
</gene>
<dbReference type="RefSeq" id="WP_130855528.1">
    <property type="nucleotide sequence ID" value="NZ_JBHLWO010000002.1"/>
</dbReference>
<proteinExistence type="predicted"/>
<reference evidence="1 2" key="1">
    <citation type="submission" date="2024-09" db="EMBL/GenBank/DDBJ databases">
        <authorList>
            <person name="Sun Q."/>
            <person name="Mori K."/>
        </authorList>
    </citation>
    <scope>NUCLEOTIDE SEQUENCE [LARGE SCALE GENOMIC DNA]</scope>
    <source>
        <strain evidence="1 2">CCM 7765</strain>
    </source>
</reference>
<dbReference type="Pfam" id="PF10884">
    <property type="entry name" value="DUF2683"/>
    <property type="match status" value="1"/>
</dbReference>
<evidence type="ECO:0000313" key="1">
    <source>
        <dbReference type="EMBL" id="MFC0319845.1"/>
    </source>
</evidence>
<sequence length="68" mass="7751">MEALVIHPENKEQLRAVKAFLKAMKVPFQQQDVSLPKHIQESIEKGLDQATKGQTVSFDVFKSKHFIS</sequence>
<protein>
    <submittedName>
        <fullName evidence="1">DUF2683 family protein</fullName>
    </submittedName>
</protein>
<name>A0ABV6HLW6_9SPHI</name>
<organism evidence="1 2">
    <name type="scientific">Olivibacter oleidegradans</name>
    <dbReference type="NCBI Taxonomy" id="760123"/>
    <lineage>
        <taxon>Bacteria</taxon>
        <taxon>Pseudomonadati</taxon>
        <taxon>Bacteroidota</taxon>
        <taxon>Sphingobacteriia</taxon>
        <taxon>Sphingobacteriales</taxon>
        <taxon>Sphingobacteriaceae</taxon>
        <taxon>Olivibacter</taxon>
    </lineage>
</organism>
<comment type="caution">
    <text evidence="1">The sequence shown here is derived from an EMBL/GenBank/DDBJ whole genome shotgun (WGS) entry which is preliminary data.</text>
</comment>
<dbReference type="Proteomes" id="UP001589774">
    <property type="component" value="Unassembled WGS sequence"/>
</dbReference>
<dbReference type="EMBL" id="JBHLWO010000002">
    <property type="protein sequence ID" value="MFC0319845.1"/>
    <property type="molecule type" value="Genomic_DNA"/>
</dbReference>
<keyword evidence="2" id="KW-1185">Reference proteome</keyword>
<evidence type="ECO:0000313" key="2">
    <source>
        <dbReference type="Proteomes" id="UP001589774"/>
    </source>
</evidence>